<organism evidence="7 8">
    <name type="scientific">Sitophilus oryzae</name>
    <name type="common">Rice weevil</name>
    <name type="synonym">Curculio oryzae</name>
    <dbReference type="NCBI Taxonomy" id="7048"/>
    <lineage>
        <taxon>Eukaryota</taxon>
        <taxon>Metazoa</taxon>
        <taxon>Ecdysozoa</taxon>
        <taxon>Arthropoda</taxon>
        <taxon>Hexapoda</taxon>
        <taxon>Insecta</taxon>
        <taxon>Pterygota</taxon>
        <taxon>Neoptera</taxon>
        <taxon>Endopterygota</taxon>
        <taxon>Coleoptera</taxon>
        <taxon>Polyphaga</taxon>
        <taxon>Cucujiformia</taxon>
        <taxon>Curculionidae</taxon>
        <taxon>Dryophthorinae</taxon>
        <taxon>Sitophilus</taxon>
    </lineage>
</organism>
<evidence type="ECO:0000256" key="4">
    <source>
        <dbReference type="ARBA" id="ARBA00023242"/>
    </source>
</evidence>
<feature type="repeat" description="WD" evidence="5">
    <location>
        <begin position="467"/>
        <end position="499"/>
    </location>
</feature>
<feature type="domain" description="U3 small nucleolar RNA-associated protein 13 C-terminal" evidence="6">
    <location>
        <begin position="645"/>
        <end position="776"/>
    </location>
</feature>
<dbReference type="InParanoid" id="A0A6J2XUW5"/>
<dbReference type="GO" id="GO:0000472">
    <property type="term" value="P:endonucleolytic cleavage to generate mature 5'-end of SSU-rRNA from (SSU-rRNA, 5.8S rRNA, LSU-rRNA)"/>
    <property type="evidence" value="ECO:0007669"/>
    <property type="project" value="TreeGrafter"/>
</dbReference>
<protein>
    <submittedName>
        <fullName evidence="8">Transducin beta-like protein 3</fullName>
    </submittedName>
</protein>
<dbReference type="CDD" id="cd00200">
    <property type="entry name" value="WD40"/>
    <property type="match status" value="1"/>
</dbReference>
<gene>
    <name evidence="8" type="primary">LOC115881793</name>
</gene>
<proteinExistence type="predicted"/>
<dbReference type="InterPro" id="IPR020472">
    <property type="entry name" value="WD40_PAC1"/>
</dbReference>
<dbReference type="FunCoup" id="A0A6J2XUW5">
    <property type="interactions" value="1995"/>
</dbReference>
<dbReference type="PRINTS" id="PR00320">
    <property type="entry name" value="GPROTEINBRPT"/>
</dbReference>
<evidence type="ECO:0000256" key="3">
    <source>
        <dbReference type="ARBA" id="ARBA00022737"/>
    </source>
</evidence>
<dbReference type="InterPro" id="IPR036322">
    <property type="entry name" value="WD40_repeat_dom_sf"/>
</dbReference>
<dbReference type="InterPro" id="IPR001680">
    <property type="entry name" value="WD40_rpt"/>
</dbReference>
<dbReference type="GO" id="GO:0032040">
    <property type="term" value="C:small-subunit processome"/>
    <property type="evidence" value="ECO:0007669"/>
    <property type="project" value="InterPro"/>
</dbReference>
<feature type="repeat" description="WD" evidence="5">
    <location>
        <begin position="115"/>
        <end position="137"/>
    </location>
</feature>
<evidence type="ECO:0000313" key="7">
    <source>
        <dbReference type="Proteomes" id="UP000504635"/>
    </source>
</evidence>
<keyword evidence="3" id="KW-0677">Repeat</keyword>
<keyword evidence="2 5" id="KW-0853">WD repeat</keyword>
<feature type="repeat" description="WD" evidence="5">
    <location>
        <begin position="368"/>
        <end position="403"/>
    </location>
</feature>
<dbReference type="Gene3D" id="2.130.10.10">
    <property type="entry name" value="YVTN repeat-like/Quinoprotein amine dehydrogenase"/>
    <property type="match status" value="3"/>
</dbReference>
<dbReference type="PANTHER" id="PTHR19854">
    <property type="entry name" value="TRANSDUCIN BETA-LIKE 3"/>
    <property type="match status" value="1"/>
</dbReference>
<dbReference type="AlphaFoldDB" id="A0A6J2XUW5"/>
<dbReference type="InterPro" id="IPR015943">
    <property type="entry name" value="WD40/YVTN_repeat-like_dom_sf"/>
</dbReference>
<dbReference type="PROSITE" id="PS00678">
    <property type="entry name" value="WD_REPEATS_1"/>
    <property type="match status" value="2"/>
</dbReference>
<dbReference type="OrthoDB" id="5414888at2759"/>
<feature type="repeat" description="WD" evidence="5">
    <location>
        <begin position="248"/>
        <end position="274"/>
    </location>
</feature>
<dbReference type="InterPro" id="IPR013934">
    <property type="entry name" value="Utp13_C"/>
</dbReference>
<comment type="subcellular location">
    <subcellularLocation>
        <location evidence="1">Nucleus</location>
        <location evidence="1">Nucleolus</location>
    </subcellularLocation>
</comment>
<dbReference type="GeneID" id="115881793"/>
<feature type="repeat" description="WD" evidence="5">
    <location>
        <begin position="413"/>
        <end position="447"/>
    </location>
</feature>
<evidence type="ECO:0000313" key="8">
    <source>
        <dbReference type="RefSeq" id="XP_030755318.1"/>
    </source>
</evidence>
<feature type="repeat" description="WD" evidence="5">
    <location>
        <begin position="550"/>
        <end position="591"/>
    </location>
</feature>
<reference evidence="8" key="1">
    <citation type="submission" date="2025-08" db="UniProtKB">
        <authorList>
            <consortium name="RefSeq"/>
        </authorList>
    </citation>
    <scope>IDENTIFICATION</scope>
    <source>
        <tissue evidence="8">Gonads</tissue>
    </source>
</reference>
<evidence type="ECO:0000256" key="1">
    <source>
        <dbReference type="ARBA" id="ARBA00004604"/>
    </source>
</evidence>
<dbReference type="GO" id="GO:0030686">
    <property type="term" value="C:90S preribosome"/>
    <property type="evidence" value="ECO:0007669"/>
    <property type="project" value="TreeGrafter"/>
</dbReference>
<dbReference type="KEGG" id="soy:115881793"/>
<feature type="repeat" description="WD" evidence="5">
    <location>
        <begin position="180"/>
        <end position="221"/>
    </location>
</feature>
<dbReference type="Pfam" id="PF08625">
    <property type="entry name" value="Utp13"/>
    <property type="match status" value="1"/>
</dbReference>
<evidence type="ECO:0000256" key="2">
    <source>
        <dbReference type="ARBA" id="ARBA00022574"/>
    </source>
</evidence>
<dbReference type="SMART" id="SM00320">
    <property type="entry name" value="WD40"/>
    <property type="match status" value="13"/>
</dbReference>
<accession>A0A6J2XUW5</accession>
<sequence length="787" mass="87677">MPVKLKEIFDVESKHGAFYTGGSIQWLEDTLYCQTESVINLFDIETGTVVRTIGTVGELEEIDTIQTFTTDGDKIVSSHKSGLMKLWNQNGELEKMWKYIHKGPLAKLALKDTRLVSGGSDSIVRVWDLQYQACILSLKGCQGVVNVVEFSPKENTLFASGDSGKIYCYELVKGEVKNIYDGHYSKVTAIAFTHDNQHFVSCGRDKVLILWQLGKTVALKTIPVYEAVEVVVSLPSKFKLPGFKADADSIYVASGGENGVIKVWDLLKAKEVFVQSDSMVSKATEEGGLSITHLMYNKKSKSIAVVTFDHNIIIHNLKSFVCLKQFIGFSDEILDISYLGENDTHIAVATNSKDIKLYDNSTMSCQILKGHEDIVLSLTTCRSNHSLLLSSSKDNSIRLWQFDGATAKCVGVGKRHTGSVGSVTFSNLSSEFCVSASQDTCLKLWEIPQDIINKNGKDLSLNCTHTAIAHQKEINSVAVSPNDKIIASASQDKTVKLWNERLELMGVLKGHKRGVWCVRFSPVDQVVLTSSADCTVKLWSVVNFNCLKTLDGHESSVLKVEFLTKGLQIVSAGADGLIKLFNIKNSECQCTLDQHEGRIWALAVRSDESEITTGGSDSFLIKWKDITEERKQQQQKELDEIALQEQKLSNYLQSDNLLKALKLALKLNRPLQTLKIINSVIKKGDTGLTETIKSLRNDQKESLLNCALDWNTNSRNCQPAQLVLNILLNELQTKEFRPVGLSKITEGALPYTDRHFKRITQLMQDIKFINYTVNCMQPHSRNVNIGQ</sequence>
<keyword evidence="4" id="KW-0539">Nucleus</keyword>
<evidence type="ECO:0000256" key="5">
    <source>
        <dbReference type="PROSITE-ProRule" id="PRU00221"/>
    </source>
</evidence>
<dbReference type="PROSITE" id="PS50082">
    <property type="entry name" value="WD_REPEATS_2"/>
    <property type="match status" value="8"/>
</dbReference>
<dbReference type="SUPFAM" id="SSF50978">
    <property type="entry name" value="WD40 repeat-like"/>
    <property type="match status" value="2"/>
</dbReference>
<dbReference type="GO" id="GO:0034511">
    <property type="term" value="F:U3 snoRNA binding"/>
    <property type="evidence" value="ECO:0007669"/>
    <property type="project" value="TreeGrafter"/>
</dbReference>
<dbReference type="PANTHER" id="PTHR19854:SF15">
    <property type="entry name" value="TRANSDUCIN BETA-LIKE PROTEIN 3"/>
    <property type="match status" value="1"/>
</dbReference>
<keyword evidence="7" id="KW-1185">Reference proteome</keyword>
<evidence type="ECO:0000259" key="6">
    <source>
        <dbReference type="Pfam" id="PF08625"/>
    </source>
</evidence>
<dbReference type="GO" id="GO:0000480">
    <property type="term" value="P:endonucleolytic cleavage in 5'-ETS of tricistronic rRNA transcript (SSU-rRNA, 5.8S rRNA, LSU-rRNA)"/>
    <property type="evidence" value="ECO:0007669"/>
    <property type="project" value="TreeGrafter"/>
</dbReference>
<dbReference type="RefSeq" id="XP_030755318.1">
    <property type="nucleotide sequence ID" value="XM_030899458.1"/>
</dbReference>
<dbReference type="InterPro" id="IPR019775">
    <property type="entry name" value="WD40_repeat_CS"/>
</dbReference>
<dbReference type="PROSITE" id="PS50294">
    <property type="entry name" value="WD_REPEATS_REGION"/>
    <property type="match status" value="5"/>
</dbReference>
<dbReference type="Pfam" id="PF00400">
    <property type="entry name" value="WD40"/>
    <property type="match status" value="9"/>
</dbReference>
<name>A0A6J2XUW5_SITOR</name>
<dbReference type="FunFam" id="2.130.10.10:FF:001886">
    <property type="entry name" value="Transducin beta protein 3"/>
    <property type="match status" value="1"/>
</dbReference>
<feature type="repeat" description="WD" evidence="5">
    <location>
        <begin position="508"/>
        <end position="549"/>
    </location>
</feature>
<dbReference type="Proteomes" id="UP000504635">
    <property type="component" value="Unplaced"/>
</dbReference>